<dbReference type="InterPro" id="IPR034457">
    <property type="entry name" value="Organic_radical-activating"/>
</dbReference>
<dbReference type="GO" id="GO:0003824">
    <property type="term" value="F:catalytic activity"/>
    <property type="evidence" value="ECO:0007669"/>
    <property type="project" value="InterPro"/>
</dbReference>
<keyword evidence="6" id="KW-0411">Iron-sulfur</keyword>
<dbReference type="InterPro" id="IPR013785">
    <property type="entry name" value="Aldolase_TIM"/>
</dbReference>
<evidence type="ECO:0000259" key="7">
    <source>
        <dbReference type="PROSITE" id="PS51918"/>
    </source>
</evidence>
<keyword evidence="3" id="KW-0949">S-adenosyl-L-methionine</keyword>
<evidence type="ECO:0000313" key="9">
    <source>
        <dbReference type="Proteomes" id="UP000008332"/>
    </source>
</evidence>
<evidence type="ECO:0000256" key="6">
    <source>
        <dbReference type="ARBA" id="ARBA00023014"/>
    </source>
</evidence>
<dbReference type="HOGENOM" id="CLU_078147_1_1_4"/>
<dbReference type="SFLD" id="SFLDG01094">
    <property type="entry name" value="Uncharacterised_Radical_SAM_Su"/>
    <property type="match status" value="1"/>
</dbReference>
<organism evidence="8 9">
    <name type="scientific">Albidiferax ferrireducens (strain ATCC BAA-621 / DSM 15236 / T118)</name>
    <name type="common">Rhodoferax ferrireducens</name>
    <dbReference type="NCBI Taxonomy" id="338969"/>
    <lineage>
        <taxon>Bacteria</taxon>
        <taxon>Pseudomonadati</taxon>
        <taxon>Pseudomonadota</taxon>
        <taxon>Betaproteobacteria</taxon>
        <taxon>Burkholderiales</taxon>
        <taxon>Comamonadaceae</taxon>
        <taxon>Rhodoferax</taxon>
    </lineage>
</organism>
<dbReference type="AlphaFoldDB" id="Q222C9"/>
<dbReference type="PROSITE" id="PS51918">
    <property type="entry name" value="RADICAL_SAM"/>
    <property type="match status" value="1"/>
</dbReference>
<dbReference type="OrthoDB" id="9782387at2"/>
<protein>
    <submittedName>
        <fullName evidence="8">Ribonucleoside-triphosphate reductase, anaerobic-like</fullName>
    </submittedName>
</protein>
<feature type="domain" description="Radical SAM core" evidence="7">
    <location>
        <begin position="22"/>
        <end position="238"/>
    </location>
</feature>
<dbReference type="Pfam" id="PF04055">
    <property type="entry name" value="Radical_SAM"/>
    <property type="match status" value="1"/>
</dbReference>
<dbReference type="Proteomes" id="UP000008332">
    <property type="component" value="Chromosome"/>
</dbReference>
<dbReference type="eggNOG" id="COG1180">
    <property type="taxonomic scope" value="Bacteria"/>
</dbReference>
<name>Q222C9_ALBFT</name>
<comment type="cofactor">
    <cofactor evidence="1">
        <name>[4Fe-4S] cluster</name>
        <dbReference type="ChEBI" id="CHEBI:49883"/>
    </cofactor>
</comment>
<dbReference type="GO" id="GO:0051539">
    <property type="term" value="F:4 iron, 4 sulfur cluster binding"/>
    <property type="evidence" value="ECO:0007669"/>
    <property type="project" value="UniProtKB-KW"/>
</dbReference>
<evidence type="ECO:0000256" key="3">
    <source>
        <dbReference type="ARBA" id="ARBA00022691"/>
    </source>
</evidence>
<dbReference type="CDD" id="cd01335">
    <property type="entry name" value="Radical_SAM"/>
    <property type="match status" value="1"/>
</dbReference>
<evidence type="ECO:0000256" key="4">
    <source>
        <dbReference type="ARBA" id="ARBA00022723"/>
    </source>
</evidence>
<dbReference type="EMBL" id="CP000267">
    <property type="protein sequence ID" value="ABD68124.1"/>
    <property type="molecule type" value="Genomic_DNA"/>
</dbReference>
<dbReference type="STRING" id="338969.Rfer_0370"/>
<accession>Q222C9</accession>
<dbReference type="InterPro" id="IPR007197">
    <property type="entry name" value="rSAM"/>
</dbReference>
<dbReference type="PANTHER" id="PTHR30352:SF13">
    <property type="entry name" value="GLYCYL-RADICAL ENZYME ACTIVATING ENZYME YJJW-RELATED"/>
    <property type="match status" value="1"/>
</dbReference>
<keyword evidence="2" id="KW-0004">4Fe-4S</keyword>
<dbReference type="GO" id="GO:0046872">
    <property type="term" value="F:metal ion binding"/>
    <property type="evidence" value="ECO:0007669"/>
    <property type="project" value="UniProtKB-KW"/>
</dbReference>
<keyword evidence="4" id="KW-0479">Metal-binding</keyword>
<evidence type="ECO:0000256" key="2">
    <source>
        <dbReference type="ARBA" id="ARBA00022485"/>
    </source>
</evidence>
<sequence length="238" mass="25109">MAAGAPALTLKVGGITPFSATDYPGKLAAVVFVQGCPWRCGYCHNPHLQPRTGSSLVSWSAVLALLKRRVGLIDAVVFSGGEPTMDPGLLDAMRAVRSLGFGVGLHSAGMYPRRLAEVLELVDWVGLDVKSSWPGYDAITGIADSARQARASAQLVLASGIAHEFRTTVHPALHTEADILALAKTLQAMGVRHYVLQVFRATGCGDARLNAGSTLGYPGAELLAQVAALFDSFTLRQV</sequence>
<dbReference type="InterPro" id="IPR012840">
    <property type="entry name" value="NrdG2"/>
</dbReference>
<dbReference type="SUPFAM" id="SSF102114">
    <property type="entry name" value="Radical SAM enzymes"/>
    <property type="match status" value="1"/>
</dbReference>
<gene>
    <name evidence="8" type="ordered locus">Rfer_0370</name>
</gene>
<proteinExistence type="predicted"/>
<keyword evidence="9" id="KW-1185">Reference proteome</keyword>
<evidence type="ECO:0000313" key="8">
    <source>
        <dbReference type="EMBL" id="ABD68124.1"/>
    </source>
</evidence>
<dbReference type="PANTHER" id="PTHR30352">
    <property type="entry name" value="PYRUVATE FORMATE-LYASE-ACTIVATING ENZYME"/>
    <property type="match status" value="1"/>
</dbReference>
<evidence type="ECO:0000256" key="5">
    <source>
        <dbReference type="ARBA" id="ARBA00023004"/>
    </source>
</evidence>
<evidence type="ECO:0000256" key="1">
    <source>
        <dbReference type="ARBA" id="ARBA00001966"/>
    </source>
</evidence>
<dbReference type="InterPro" id="IPR058240">
    <property type="entry name" value="rSAM_sf"/>
</dbReference>
<dbReference type="KEGG" id="rfr:Rfer_0370"/>
<dbReference type="Gene3D" id="3.20.20.70">
    <property type="entry name" value="Aldolase class I"/>
    <property type="match status" value="1"/>
</dbReference>
<dbReference type="NCBIfam" id="TIGR02495">
    <property type="entry name" value="NrdG2"/>
    <property type="match status" value="1"/>
</dbReference>
<keyword evidence="5" id="KW-0408">Iron</keyword>
<dbReference type="SFLD" id="SFLDS00029">
    <property type="entry name" value="Radical_SAM"/>
    <property type="match status" value="1"/>
</dbReference>
<reference evidence="9" key="1">
    <citation type="submission" date="2006-02" db="EMBL/GenBank/DDBJ databases">
        <title>Complete sequence of chromosome of Rhodoferax ferrireducens DSM 15236.</title>
        <authorList>
            <person name="Copeland A."/>
            <person name="Lucas S."/>
            <person name="Lapidus A."/>
            <person name="Barry K."/>
            <person name="Detter J.C."/>
            <person name="Glavina del Rio T."/>
            <person name="Hammon N."/>
            <person name="Israni S."/>
            <person name="Pitluck S."/>
            <person name="Brettin T."/>
            <person name="Bruce D."/>
            <person name="Han C."/>
            <person name="Tapia R."/>
            <person name="Gilna P."/>
            <person name="Kiss H."/>
            <person name="Schmutz J."/>
            <person name="Larimer F."/>
            <person name="Land M."/>
            <person name="Kyrpides N."/>
            <person name="Ivanova N."/>
            <person name="Richardson P."/>
        </authorList>
    </citation>
    <scope>NUCLEOTIDE SEQUENCE [LARGE SCALE GENOMIC DNA]</scope>
    <source>
        <strain evidence="9">ATCC BAA-621 / DSM 15236 / T118</strain>
    </source>
</reference>